<dbReference type="SUPFAM" id="SSF143120">
    <property type="entry name" value="YefM-like"/>
    <property type="match status" value="1"/>
</dbReference>
<protein>
    <submittedName>
        <fullName evidence="4">Unannotated protein</fullName>
    </submittedName>
</protein>
<evidence type="ECO:0000256" key="2">
    <source>
        <dbReference type="SAM" id="Phobius"/>
    </source>
</evidence>
<dbReference type="NCBIfam" id="NF037970">
    <property type="entry name" value="vanZ_1"/>
    <property type="match status" value="1"/>
</dbReference>
<evidence type="ECO:0000256" key="1">
    <source>
        <dbReference type="ARBA" id="ARBA00009981"/>
    </source>
</evidence>
<dbReference type="Gene3D" id="3.40.1620.10">
    <property type="entry name" value="YefM-like domain"/>
    <property type="match status" value="1"/>
</dbReference>
<keyword evidence="2" id="KW-1133">Transmembrane helix</keyword>
<dbReference type="NCBIfam" id="TIGR01552">
    <property type="entry name" value="phd_fam"/>
    <property type="match status" value="1"/>
</dbReference>
<dbReference type="InterPro" id="IPR006976">
    <property type="entry name" value="VanZ-like"/>
</dbReference>
<keyword evidence="2" id="KW-0472">Membrane</keyword>
<feature type="transmembrane region" description="Helical" evidence="2">
    <location>
        <begin position="95"/>
        <end position="112"/>
    </location>
</feature>
<dbReference type="PANTHER" id="PTHR33713">
    <property type="entry name" value="ANTITOXIN YAFN-RELATED"/>
    <property type="match status" value="1"/>
</dbReference>
<dbReference type="PANTHER" id="PTHR33713:SF10">
    <property type="entry name" value="ANTITOXIN YAFN"/>
    <property type="match status" value="1"/>
</dbReference>
<keyword evidence="2" id="KW-0812">Transmembrane</keyword>
<dbReference type="InterPro" id="IPR051405">
    <property type="entry name" value="phD/YefM_antitoxin"/>
</dbReference>
<gene>
    <name evidence="4" type="ORF">UFOPK3992_00964</name>
</gene>
<evidence type="ECO:0000259" key="3">
    <source>
        <dbReference type="Pfam" id="PF04892"/>
    </source>
</evidence>
<dbReference type="Gene3D" id="1.10.1220.170">
    <property type="match status" value="1"/>
</dbReference>
<accession>A0A6J7PKP4</accession>
<evidence type="ECO:0000313" key="4">
    <source>
        <dbReference type="EMBL" id="CAB5005571.1"/>
    </source>
</evidence>
<sequence length="223" mass="24222">MVERHWVRVTARVLLVVALAWITWQSLVPADQIVASTANDKVNHLVAYGALGLLAAMSVPCDRWWAAWIGVSALGLMIEVAQSLTPYRAFEWMDFVADAAGAAIGVGIAALVRRTALKPSTRSCARILYMTTLPLAEVRANLSKLVEEAERTHQRVEVTKNGRRAAVLMSADDYDSLTETLDILSDAEAMAAIRESDADIAAGRIYSLDEVAAELRARGILSS</sequence>
<organism evidence="4">
    <name type="scientific">freshwater metagenome</name>
    <dbReference type="NCBI Taxonomy" id="449393"/>
    <lineage>
        <taxon>unclassified sequences</taxon>
        <taxon>metagenomes</taxon>
        <taxon>ecological metagenomes</taxon>
    </lineage>
</organism>
<comment type="similarity">
    <text evidence="1">Belongs to the phD/YefM antitoxin family.</text>
</comment>
<dbReference type="Pfam" id="PF02604">
    <property type="entry name" value="PhdYeFM_antitox"/>
    <property type="match status" value="1"/>
</dbReference>
<proteinExistence type="inferred from homology"/>
<dbReference type="InterPro" id="IPR006442">
    <property type="entry name" value="Antitoxin_Phd/YefM"/>
</dbReference>
<dbReference type="AlphaFoldDB" id="A0A6J7PKP4"/>
<reference evidence="4" key="1">
    <citation type="submission" date="2020-05" db="EMBL/GenBank/DDBJ databases">
        <authorList>
            <person name="Chiriac C."/>
            <person name="Salcher M."/>
            <person name="Ghai R."/>
            <person name="Kavagutti S V."/>
        </authorList>
    </citation>
    <scope>NUCLEOTIDE SEQUENCE</scope>
</reference>
<name>A0A6J7PKP4_9ZZZZ</name>
<dbReference type="EMBL" id="CAFBOZ010000124">
    <property type="protein sequence ID" value="CAB5005571.1"/>
    <property type="molecule type" value="Genomic_DNA"/>
</dbReference>
<dbReference type="InterPro" id="IPR036165">
    <property type="entry name" value="YefM-like_sf"/>
</dbReference>
<dbReference type="Pfam" id="PF04892">
    <property type="entry name" value="VanZ"/>
    <property type="match status" value="1"/>
</dbReference>
<feature type="domain" description="VanZ-like" evidence="3">
    <location>
        <begin position="40"/>
        <end position="112"/>
    </location>
</feature>